<dbReference type="AlphaFoldDB" id="A0A2T4UD06"/>
<dbReference type="PRINTS" id="PR00111">
    <property type="entry name" value="ABHYDROLASE"/>
</dbReference>
<keyword evidence="2" id="KW-0378">Hydrolase</keyword>
<evidence type="ECO:0000259" key="1">
    <source>
        <dbReference type="Pfam" id="PF00561"/>
    </source>
</evidence>
<dbReference type="OrthoDB" id="5495375at2"/>
<organism evidence="2 3">
    <name type="scientific">Paraconexibacter algicola</name>
    <dbReference type="NCBI Taxonomy" id="2133960"/>
    <lineage>
        <taxon>Bacteria</taxon>
        <taxon>Bacillati</taxon>
        <taxon>Actinomycetota</taxon>
        <taxon>Thermoleophilia</taxon>
        <taxon>Solirubrobacterales</taxon>
        <taxon>Paraconexibacteraceae</taxon>
        <taxon>Paraconexibacter</taxon>
    </lineage>
</organism>
<dbReference type="PRINTS" id="PR00412">
    <property type="entry name" value="EPOXHYDRLASE"/>
</dbReference>
<dbReference type="InterPro" id="IPR000639">
    <property type="entry name" value="Epox_hydrolase-like"/>
</dbReference>
<dbReference type="SUPFAM" id="SSF53474">
    <property type="entry name" value="alpha/beta-Hydrolases"/>
    <property type="match status" value="1"/>
</dbReference>
<dbReference type="PANTHER" id="PTHR46438:SF11">
    <property type="entry name" value="LIPASE-RELATED"/>
    <property type="match status" value="1"/>
</dbReference>
<dbReference type="Pfam" id="PF00561">
    <property type="entry name" value="Abhydrolase_1"/>
    <property type="match status" value="1"/>
</dbReference>
<dbReference type="EMBL" id="PYYB01000003">
    <property type="protein sequence ID" value="PTL55386.1"/>
    <property type="molecule type" value="Genomic_DNA"/>
</dbReference>
<feature type="domain" description="AB hydrolase-1" evidence="1">
    <location>
        <begin position="52"/>
        <end position="292"/>
    </location>
</feature>
<dbReference type="Proteomes" id="UP000240739">
    <property type="component" value="Unassembled WGS sequence"/>
</dbReference>
<dbReference type="PANTHER" id="PTHR46438">
    <property type="entry name" value="ALPHA/BETA-HYDROLASES SUPERFAMILY PROTEIN"/>
    <property type="match status" value="1"/>
</dbReference>
<dbReference type="GO" id="GO:0016787">
    <property type="term" value="F:hydrolase activity"/>
    <property type="evidence" value="ECO:0007669"/>
    <property type="project" value="UniProtKB-KW"/>
</dbReference>
<reference evidence="2 3" key="1">
    <citation type="submission" date="2018-03" db="EMBL/GenBank/DDBJ databases">
        <title>Aquarubrobacter algicola gen. nov., sp. nov., a novel actinobacterium isolated from shallow eutrophic lake during the end of cyanobacterial harmful algal blooms.</title>
        <authorList>
            <person name="Chun S.J."/>
        </authorList>
    </citation>
    <scope>NUCLEOTIDE SEQUENCE [LARGE SCALE GENOMIC DNA]</scope>
    <source>
        <strain evidence="2 3">Seoho-28</strain>
    </source>
</reference>
<dbReference type="RefSeq" id="WP_107570429.1">
    <property type="nucleotide sequence ID" value="NZ_PYYB01000003.1"/>
</dbReference>
<keyword evidence="3" id="KW-1185">Reference proteome</keyword>
<sequence length="305" mass="32783">MGRTGRVVDAVTIEQYGPRGRSAWLDVDWSAHQRWVAVDGRAVNVVDLGEGPAVVFVHGLSGSWQNWLENLPDLARDHRVLALDLPGFGESAPPAAGISIPGYVATVAAVLDALGVRQADVVGNSMGGLVAAELALAMPERVRRLALVSPAGISADGLIGDRAMVALRRAERLIVGYNRFWADRADRVSRRAGLRRQLLRASAAHPELLPAALASEQLRVSGRPAFLDALEAIVRTSIRARLPGVGCPALLVWGERDRLVPVADAARFARAIPDSQLIVYADTGHVAMLERPERFNADLRAFLAD</sequence>
<dbReference type="InterPro" id="IPR000073">
    <property type="entry name" value="AB_hydrolase_1"/>
</dbReference>
<evidence type="ECO:0000313" key="3">
    <source>
        <dbReference type="Proteomes" id="UP000240739"/>
    </source>
</evidence>
<dbReference type="InterPro" id="IPR029058">
    <property type="entry name" value="AB_hydrolase_fold"/>
</dbReference>
<protein>
    <submittedName>
        <fullName evidence="2">Alpha/beta hydrolase</fullName>
    </submittedName>
</protein>
<evidence type="ECO:0000313" key="2">
    <source>
        <dbReference type="EMBL" id="PTL55386.1"/>
    </source>
</evidence>
<accession>A0A2T4UD06</accession>
<gene>
    <name evidence="2" type="ORF">C7Y72_17130</name>
</gene>
<comment type="caution">
    <text evidence="2">The sequence shown here is derived from an EMBL/GenBank/DDBJ whole genome shotgun (WGS) entry which is preliminary data.</text>
</comment>
<proteinExistence type="predicted"/>
<dbReference type="Gene3D" id="3.40.50.1820">
    <property type="entry name" value="alpha/beta hydrolase"/>
    <property type="match status" value="1"/>
</dbReference>
<name>A0A2T4UD06_9ACTN</name>